<dbReference type="Gene3D" id="1.50.10.20">
    <property type="match status" value="1"/>
</dbReference>
<dbReference type="SUPFAM" id="SSF48208">
    <property type="entry name" value="Six-hairpin glycosidases"/>
    <property type="match status" value="1"/>
</dbReference>
<evidence type="ECO:0000313" key="2">
    <source>
        <dbReference type="Proteomes" id="UP001220610"/>
    </source>
</evidence>
<gene>
    <name evidence="1" type="ORF">P0Y53_09165</name>
</gene>
<organism evidence="1 2">
    <name type="scientific">Candidatus Pseudobacter hemicellulosilyticus</name>
    <dbReference type="NCBI Taxonomy" id="3121375"/>
    <lineage>
        <taxon>Bacteria</taxon>
        <taxon>Pseudomonadati</taxon>
        <taxon>Bacteroidota</taxon>
        <taxon>Chitinophagia</taxon>
        <taxon>Chitinophagales</taxon>
        <taxon>Chitinophagaceae</taxon>
        <taxon>Pseudobacter</taxon>
    </lineage>
</organism>
<keyword evidence="1" id="KW-0378">Hydrolase</keyword>
<dbReference type="AlphaFoldDB" id="A0AAJ6BJR6"/>
<dbReference type="InterPro" id="IPR008928">
    <property type="entry name" value="6-hairpin_glycosidase_sf"/>
</dbReference>
<dbReference type="InterPro" id="IPR053169">
    <property type="entry name" value="MUG_Protein"/>
</dbReference>
<dbReference type="GO" id="GO:0005975">
    <property type="term" value="P:carbohydrate metabolic process"/>
    <property type="evidence" value="ECO:0007669"/>
    <property type="project" value="InterPro"/>
</dbReference>
<reference evidence="1" key="1">
    <citation type="submission" date="2023-03" db="EMBL/GenBank/DDBJ databases">
        <title>Andean soil-derived lignocellulolytic bacterial consortium as a source of novel taxa and putative plastic-active enzymes.</title>
        <authorList>
            <person name="Diaz-Garcia L."/>
            <person name="Chuvochina M."/>
            <person name="Feuerriegel G."/>
            <person name="Bunk B."/>
            <person name="Sproer C."/>
            <person name="Streit W.R."/>
            <person name="Rodriguez L.M."/>
            <person name="Overmann J."/>
            <person name="Jimenez D.J."/>
        </authorList>
    </citation>
    <scope>NUCLEOTIDE SEQUENCE</scope>
    <source>
        <strain evidence="1">MAG 7</strain>
    </source>
</reference>
<dbReference type="InterPro" id="IPR005198">
    <property type="entry name" value="Glyco_hydro_76"/>
</dbReference>
<proteinExistence type="predicted"/>
<accession>A0AAJ6BJR6</accession>
<protein>
    <submittedName>
        <fullName evidence="1">Glycoside hydrolase family 76 protein</fullName>
    </submittedName>
</protein>
<evidence type="ECO:0000313" key="1">
    <source>
        <dbReference type="EMBL" id="WEK37671.1"/>
    </source>
</evidence>
<name>A0AAJ6BJR6_9BACT</name>
<dbReference type="Pfam" id="PF03663">
    <property type="entry name" value="Glyco_hydro_76"/>
    <property type="match status" value="2"/>
</dbReference>
<dbReference type="Proteomes" id="UP001220610">
    <property type="component" value="Chromosome"/>
</dbReference>
<dbReference type="PANTHER" id="PTHR47791">
    <property type="entry name" value="MEIOTICALLY UP-REGULATED GENE 191 PROTEIN"/>
    <property type="match status" value="1"/>
</dbReference>
<dbReference type="PROSITE" id="PS51257">
    <property type="entry name" value="PROKAR_LIPOPROTEIN"/>
    <property type="match status" value="1"/>
</dbReference>
<dbReference type="EMBL" id="CP119311">
    <property type="protein sequence ID" value="WEK37671.1"/>
    <property type="molecule type" value="Genomic_DNA"/>
</dbReference>
<dbReference type="PANTHER" id="PTHR47791:SF4">
    <property type="entry name" value="(PUTATIVE SECRETED PROTEIN)-RELATED"/>
    <property type="match status" value="1"/>
</dbReference>
<sequence>MKTRLLKLSSIGFLLSFVFIGCSKGKSSDPGTEGPDKGKPEETTAWKNLDKAIALTDKTFEHYFTGDNMSMAVSYNPFTRQRANGLATVWEYTFALETVNAVLQTLNTHKEKGNTAAYNTHYQRYSNLLYKLFDNLDFYEGSYELTTFTQTRSWSIYAVQRATSKGNANVQGRENVYDDQLWLIIELMKSFKLTGDQRFLTKAEYLMQYVLDGWDPSLDASGKEIGGIPWGPGYVTKHSASNGPTISPLVWLHEYYKNKPDEITHRFIKADKSRDAVQMKKSDYYLSFAEKLYAWQKNNMLLTNGVYADMMGGCDDCSVKYETVGGTTYRAHTPLKKADGGENSYNSGTMISAACDLYRVTSKAAYLSDLKTLCTKAYSFFAKPIAGRSGYYEFDDSKGTRVLLWGFMDAYPHNNVTKTYMSPFQVLLDYAYALHLKDGVLPIYLYQGWDDNNKDVNGIYGLSYAAEFALLSKFELDNK</sequence>
<dbReference type="GO" id="GO:0016787">
    <property type="term" value="F:hydrolase activity"/>
    <property type="evidence" value="ECO:0007669"/>
    <property type="project" value="UniProtKB-KW"/>
</dbReference>